<feature type="compositionally biased region" description="Polar residues" evidence="5">
    <location>
        <begin position="37"/>
        <end position="60"/>
    </location>
</feature>
<dbReference type="InterPro" id="IPR055384">
    <property type="entry name" value="DUF7604"/>
</dbReference>
<dbReference type="Pfam" id="PF24558">
    <property type="entry name" value="DUF7604"/>
    <property type="match status" value="1"/>
</dbReference>
<keyword evidence="6" id="KW-1133">Transmembrane helix</keyword>
<evidence type="ECO:0000313" key="9">
    <source>
        <dbReference type="EMBL" id="RSJ24625.1"/>
    </source>
</evidence>
<dbReference type="Gene3D" id="3.40.50.410">
    <property type="entry name" value="von Willebrand factor, type A domain"/>
    <property type="match status" value="1"/>
</dbReference>
<dbReference type="InterPro" id="IPR013783">
    <property type="entry name" value="Ig-like_fold"/>
</dbReference>
<gene>
    <name evidence="9" type="ORF">D8827_02405</name>
</gene>
<dbReference type="NCBIfam" id="TIGR01167">
    <property type="entry name" value="LPXTG_anchor"/>
    <property type="match status" value="1"/>
</dbReference>
<organism evidence="9 10">
    <name type="scientific">Streptococcus intermedius</name>
    <dbReference type="NCBI Taxonomy" id="1338"/>
    <lineage>
        <taxon>Bacteria</taxon>
        <taxon>Bacillati</taxon>
        <taxon>Bacillota</taxon>
        <taxon>Bacilli</taxon>
        <taxon>Lactobacillales</taxon>
        <taxon>Streptococcaceae</taxon>
        <taxon>Streptococcus</taxon>
        <taxon>Streptococcus anginosus group</taxon>
    </lineage>
</organism>
<dbReference type="Pfam" id="PF00746">
    <property type="entry name" value="Gram_pos_anchor"/>
    <property type="match status" value="1"/>
</dbReference>
<dbReference type="Proteomes" id="UP000267137">
    <property type="component" value="Unassembled WGS sequence"/>
</dbReference>
<keyword evidence="2" id="KW-0964">Secreted</keyword>
<dbReference type="SUPFAM" id="SSF53300">
    <property type="entry name" value="vWA-like"/>
    <property type="match status" value="1"/>
</dbReference>
<proteinExistence type="predicted"/>
<feature type="compositionally biased region" description="Basic and acidic residues" evidence="5">
    <location>
        <begin position="385"/>
        <end position="396"/>
    </location>
</feature>
<feature type="transmembrane region" description="Helical" evidence="6">
    <location>
        <begin position="945"/>
        <end position="963"/>
    </location>
</feature>
<feature type="region of interest" description="Disordered" evidence="5">
    <location>
        <begin position="37"/>
        <end position="72"/>
    </location>
</feature>
<sequence length="974" mass="108688">MKKFLSLFTILIVLFPYIHFTTAFATDISGSQVQQSRSSDESASVNSGSAISDGTSTAASASKKELTKPSSKAQFSGDEVDATVEGTSEVINSFLTVKRILPKTKEEITKYTNTINAVQNSSNKLVNAAQIYQVEKSKVTNSQFSTTFTFKSPLNLRGIKNDKSNVAVAAIDRNQNVKDLNADITLDESGSIASIKLARLPDVYRFVIYTTSEKTDSTVLSFEGYGRITFAAGTTIQEATKYTLEDFSRRVQVKILVSDKEKTELSDYKEVAFKQVTTWNNTVTIEDVDLDKYDLVKVRYQEAHTNQETDSYKLANDYPVSSYLGGNYQDDKASFKKSENIIKVYLKKTKSVSDGASIAKPRTRRATQNRAADDGNNAASLPHNKRIDYLGDKKNNPDTTVDDGQRDTSDLYRLYMDITGKQQPIDVLVVADQSASMQFGIGGGQPSRHNIRRDTAINNALNGQNGLLKKFLDMNPENKLAVISFQGNVQKQYWNGNYWDADHPSIAESKDASILANWGRPNLVSVQAKNRNGTNYAAGLHLANKMLNDPSIANNGHRKIMIFISDGVPTFYFHNGYRYGTGIGTDVNNVRNSKEYSKQAFDEFKNKNPNVTTYTLGVSKDITSETETSSPEVLKYMAEHGNGLFAGVTDTASLERSLNAIVDATKVTEMNVTDELSQYVNYYSEQPDVKITRKHVGTGQVETLYEKNQVTTKGRGIIDSVGFQQLSSKDSTGKINLKFKSNFRMDDQYIYTLSYNVKSSEEAYRTYAHDKGKYKAKGDDDTDYKGNVTSSSKEGFYTNKDAYATYKVDNVIRTIHYKHPVAQVEPTETSLTKVAFENQNTKLSAVRFELREEDKRSVWTSGETNSNGQLTLSHLKKGKTYYLFETKAASGYTLPEKPWKITVTENGEVSIIDQLNHKLSKQSNRFVITNHKIYQLPSSGGTGPYLYTIIGVMVVATSTLVYVQRKRREVMDDA</sequence>
<protein>
    <submittedName>
        <fullName evidence="9">Cna protein B-type domain protein</fullName>
    </submittedName>
</protein>
<comment type="caution">
    <text evidence="9">The sequence shown here is derived from an EMBL/GenBank/DDBJ whole genome shotgun (WGS) entry which is preliminary data.</text>
</comment>
<dbReference type="RefSeq" id="WP_247937741.1">
    <property type="nucleotide sequence ID" value="NZ_JALGPV010000001.1"/>
</dbReference>
<dbReference type="InterPro" id="IPR041033">
    <property type="entry name" value="SpaA_PFL_dom_1"/>
</dbReference>
<feature type="region of interest" description="Disordered" evidence="5">
    <location>
        <begin position="355"/>
        <end position="406"/>
    </location>
</feature>
<name>A0AAE8G4H3_STRIT</name>
<dbReference type="Gene3D" id="2.60.40.10">
    <property type="entry name" value="Immunoglobulins"/>
    <property type="match status" value="1"/>
</dbReference>
<dbReference type="PROSITE" id="PS50234">
    <property type="entry name" value="VWFA"/>
    <property type="match status" value="1"/>
</dbReference>
<dbReference type="EMBL" id="RJOO01000001">
    <property type="protein sequence ID" value="RSJ24625.1"/>
    <property type="molecule type" value="Genomic_DNA"/>
</dbReference>
<keyword evidence="4" id="KW-0572">Peptidoglycan-anchor</keyword>
<dbReference type="InterPro" id="IPR019931">
    <property type="entry name" value="LPXTG_anchor"/>
</dbReference>
<dbReference type="CDD" id="cd00198">
    <property type="entry name" value="vWFA"/>
    <property type="match status" value="1"/>
</dbReference>
<evidence type="ECO:0000256" key="1">
    <source>
        <dbReference type="ARBA" id="ARBA00022512"/>
    </source>
</evidence>
<evidence type="ECO:0000256" key="3">
    <source>
        <dbReference type="ARBA" id="ARBA00022729"/>
    </source>
</evidence>
<keyword evidence="6" id="KW-0472">Membrane</keyword>
<keyword evidence="6" id="KW-0812">Transmembrane</keyword>
<evidence type="ECO:0000256" key="6">
    <source>
        <dbReference type="SAM" id="Phobius"/>
    </source>
</evidence>
<dbReference type="Pfam" id="PF13519">
    <property type="entry name" value="VWA_2"/>
    <property type="match status" value="1"/>
</dbReference>
<dbReference type="InterPro" id="IPR002035">
    <property type="entry name" value="VWF_A"/>
</dbReference>
<feature type="chain" id="PRO_5042234869" evidence="7">
    <location>
        <begin position="26"/>
        <end position="974"/>
    </location>
</feature>
<evidence type="ECO:0000313" key="10">
    <source>
        <dbReference type="Proteomes" id="UP000267137"/>
    </source>
</evidence>
<dbReference type="AlphaFoldDB" id="A0AAE8G4H3"/>
<feature type="signal peptide" evidence="7">
    <location>
        <begin position="1"/>
        <end position="25"/>
    </location>
</feature>
<evidence type="ECO:0000256" key="7">
    <source>
        <dbReference type="SAM" id="SignalP"/>
    </source>
</evidence>
<dbReference type="InterPro" id="IPR036465">
    <property type="entry name" value="vWFA_dom_sf"/>
</dbReference>
<evidence type="ECO:0000256" key="2">
    <source>
        <dbReference type="ARBA" id="ARBA00022525"/>
    </source>
</evidence>
<evidence type="ECO:0000256" key="5">
    <source>
        <dbReference type="SAM" id="MobiDB-lite"/>
    </source>
</evidence>
<evidence type="ECO:0000256" key="4">
    <source>
        <dbReference type="ARBA" id="ARBA00023088"/>
    </source>
</evidence>
<evidence type="ECO:0000259" key="8">
    <source>
        <dbReference type="PROSITE" id="PS50234"/>
    </source>
</evidence>
<dbReference type="SMART" id="SM00327">
    <property type="entry name" value="VWA"/>
    <property type="match status" value="1"/>
</dbReference>
<reference evidence="9 10" key="1">
    <citation type="submission" date="2018-11" db="EMBL/GenBank/DDBJ databases">
        <title>Species Designations Belie Phenotypic and Genotypic Heterogeneity in Oral Streptococci.</title>
        <authorList>
            <person name="Velsko I."/>
        </authorList>
    </citation>
    <scope>NUCLEOTIDE SEQUENCE [LARGE SCALE GENOMIC DNA]</scope>
    <source>
        <strain evidence="9 10">KLC02</strain>
    </source>
</reference>
<keyword evidence="3 7" id="KW-0732">Signal</keyword>
<feature type="domain" description="VWFA" evidence="8">
    <location>
        <begin position="426"/>
        <end position="661"/>
    </location>
</feature>
<accession>A0AAE8G4H3</accession>
<keyword evidence="1" id="KW-0134">Cell wall</keyword>
<dbReference type="SUPFAM" id="SSF49478">
    <property type="entry name" value="Cna protein B-type domain"/>
    <property type="match status" value="1"/>
</dbReference>
<dbReference type="Pfam" id="PF17802">
    <property type="entry name" value="SpaA"/>
    <property type="match status" value="1"/>
</dbReference>